<dbReference type="SUPFAM" id="SSF52540">
    <property type="entry name" value="P-loop containing nucleoside triphosphate hydrolases"/>
    <property type="match status" value="1"/>
</dbReference>
<name>A0ABP3GTH3_9ACTN</name>
<evidence type="ECO:0000256" key="2">
    <source>
        <dbReference type="ARBA" id="ARBA00011322"/>
    </source>
</evidence>
<accession>A0ABP3GTH3</accession>
<evidence type="ECO:0000313" key="6">
    <source>
        <dbReference type="EMBL" id="GAA0353992.1"/>
    </source>
</evidence>
<dbReference type="Gene3D" id="3.40.50.300">
    <property type="entry name" value="P-loop containing nucleotide triphosphate hydrolases"/>
    <property type="match status" value="2"/>
</dbReference>
<proteinExistence type="inferred from homology"/>
<comment type="caution">
    <text evidence="6">The sequence shown here is derived from an EMBL/GenBank/DDBJ whole genome shotgun (WGS) entry which is preliminary data.</text>
</comment>
<dbReference type="InterPro" id="IPR027417">
    <property type="entry name" value="P-loop_NTPase"/>
</dbReference>
<keyword evidence="7" id="KW-1185">Reference proteome</keyword>
<reference evidence="7" key="1">
    <citation type="journal article" date="2019" name="Int. J. Syst. Evol. Microbiol.">
        <title>The Global Catalogue of Microorganisms (GCM) 10K type strain sequencing project: providing services to taxonomists for standard genome sequencing and annotation.</title>
        <authorList>
            <consortium name="The Broad Institute Genomics Platform"/>
            <consortium name="The Broad Institute Genome Sequencing Center for Infectious Disease"/>
            <person name="Wu L."/>
            <person name="Ma J."/>
        </authorList>
    </citation>
    <scope>NUCLEOTIDE SEQUENCE [LARGE SCALE GENOMIC DNA]</scope>
    <source>
        <strain evidence="7">JCM 3146</strain>
    </source>
</reference>
<gene>
    <name evidence="6" type="ORF">GCM10010151_49460</name>
</gene>
<feature type="domain" description="Rad50/SbcC-type AAA" evidence="5">
    <location>
        <begin position="6"/>
        <end position="181"/>
    </location>
</feature>
<feature type="coiled-coil region" evidence="4">
    <location>
        <begin position="445"/>
        <end position="479"/>
    </location>
</feature>
<organism evidence="6 7">
    <name type="scientific">Actinoallomurus spadix</name>
    <dbReference type="NCBI Taxonomy" id="79912"/>
    <lineage>
        <taxon>Bacteria</taxon>
        <taxon>Bacillati</taxon>
        <taxon>Actinomycetota</taxon>
        <taxon>Actinomycetes</taxon>
        <taxon>Streptosporangiales</taxon>
        <taxon>Thermomonosporaceae</taxon>
        <taxon>Actinoallomurus</taxon>
    </lineage>
</organism>
<dbReference type="RefSeq" id="WP_343886026.1">
    <property type="nucleotide sequence ID" value="NZ_BAAABM010000045.1"/>
</dbReference>
<feature type="coiled-coil region" evidence="4">
    <location>
        <begin position="536"/>
        <end position="620"/>
    </location>
</feature>
<dbReference type="PANTHER" id="PTHR32114:SF2">
    <property type="entry name" value="ABC TRANSPORTER ABCH.3"/>
    <property type="match status" value="1"/>
</dbReference>
<dbReference type="Pfam" id="PF13476">
    <property type="entry name" value="AAA_23"/>
    <property type="match status" value="1"/>
</dbReference>
<evidence type="ECO:0000256" key="3">
    <source>
        <dbReference type="ARBA" id="ARBA00013368"/>
    </source>
</evidence>
<dbReference type="PANTHER" id="PTHR32114">
    <property type="entry name" value="ABC TRANSPORTER ABCH.3"/>
    <property type="match status" value="1"/>
</dbReference>
<dbReference type="InterPro" id="IPR038729">
    <property type="entry name" value="Rad50/SbcC_AAA"/>
</dbReference>
<dbReference type="Proteomes" id="UP001501822">
    <property type="component" value="Unassembled WGS sequence"/>
</dbReference>
<evidence type="ECO:0000256" key="1">
    <source>
        <dbReference type="ARBA" id="ARBA00006930"/>
    </source>
</evidence>
<dbReference type="Pfam" id="PF13558">
    <property type="entry name" value="SbcC_Walker_B"/>
    <property type="match status" value="1"/>
</dbReference>
<protein>
    <recommendedName>
        <fullName evidence="3">Nuclease SbcCD subunit C</fullName>
    </recommendedName>
</protein>
<evidence type="ECO:0000313" key="7">
    <source>
        <dbReference type="Proteomes" id="UP001501822"/>
    </source>
</evidence>
<keyword evidence="4" id="KW-0175">Coiled coil</keyword>
<evidence type="ECO:0000256" key="4">
    <source>
        <dbReference type="SAM" id="Coils"/>
    </source>
</evidence>
<sequence>MRLHHLTITAFGPFAGTERIDFDALSDAGLFLINGPTGAGKTSVLDAVCFALYGRVPSVRNDAKNLRSHHAPPDRSPEVVVEVTIRGRRFRITRSPRWDRPKLRGTGTTEEKAKVLLQERRAGEWTGLSTRFDEAGQLIGDLLGMSAEQFCQVVLLPQGDFAAFLRADAEKRRTVLERLFATEIFTGVETWLREKRQETGRAAEALRAAAASTADRAAEAAGAGRPDLDPGALAAWAAELAAHMDDVRAAAEDRVAADAGVLSAARAAAERGRALADRRARRAAAEAGAAALAERAGERAALAGALRDAERARRVLPLLQAAEARAGRRDQAAAAVARQRDAVTRLVPDTADADVMRKEERARREEAAVLQQRRDDERRLAAIDRELKDAEDGGRDLEAAEAELVLFLTDSPRYRKDLADRLERTRARLAARPVAESAVETARRRLDAAVRRDALAAELAEAEEEHRAATDAAQAARDAFQEIRQAMLQGMAARLARELTPGEPCAVCGSTEHPAPATADRDLPDEDTEAAAQAAYEQAAEDRQRIAARLAELRAEHTAAARDAGDDSADDLRAALAAADEELIGLTAAAADAERLEDDLRQVDAEYDEARDRQDEVKTALAENRTLRVTLTADALRLRTALDEARGGDPTLEARIRRLGDEADLLRDTATAIERLRAATDDADAARREAADAAEAEGFPSVEAVRSATLDDAAHEELTRRARAYDDEEARVTALLNDPDLAAAAAEPPPDLDALEAALADADRTHQAVASARDRARHRHERLAALAAELRGHAAAWRPVAEHHELVSRMAALASGDPAVNTARMRLSAYVLAARLEQVVAAANQRLARMSSARYVLEHTVERAAGEKGRHGTGGLGLRVIDGWTGQHRDPATLSGGETFIASLALALGLADVVTAEAGGAEIRTLFVDEGFGTLDEETLDEVMDVLDGLRDGGRAVGIVSHVAELRTRIPAQLQVRKARTGSTLAVTGAGQDATAARTTGTIS</sequence>
<dbReference type="EMBL" id="BAAABM010000045">
    <property type="protein sequence ID" value="GAA0353992.1"/>
    <property type="molecule type" value="Genomic_DNA"/>
</dbReference>
<evidence type="ECO:0000259" key="5">
    <source>
        <dbReference type="Pfam" id="PF13476"/>
    </source>
</evidence>
<comment type="subunit">
    <text evidence="2">Heterodimer of SbcC and SbcD.</text>
</comment>
<comment type="similarity">
    <text evidence="1">Belongs to the SMC family. SbcC subfamily.</text>
</comment>